<dbReference type="InterPro" id="IPR004193">
    <property type="entry name" value="Glyco_hydro_13_N"/>
</dbReference>
<dbReference type="InterPro" id="IPR013780">
    <property type="entry name" value="Glyco_hydro_b"/>
</dbReference>
<dbReference type="Gene3D" id="3.20.20.80">
    <property type="entry name" value="Glycosidases"/>
    <property type="match status" value="1"/>
</dbReference>
<dbReference type="InterPro" id="IPR014756">
    <property type="entry name" value="Ig_E-set"/>
</dbReference>
<dbReference type="SMART" id="SM00642">
    <property type="entry name" value="Aamy"/>
    <property type="match status" value="1"/>
</dbReference>
<dbReference type="CDD" id="cd02856">
    <property type="entry name" value="E_set_GDE_Isoamylase_N"/>
    <property type="match status" value="1"/>
</dbReference>
<evidence type="ECO:0000256" key="3">
    <source>
        <dbReference type="ARBA" id="ARBA00023295"/>
    </source>
</evidence>
<reference evidence="6 7" key="1">
    <citation type="submission" date="2017-09" db="EMBL/GenBank/DDBJ databases">
        <authorList>
            <person name="Ehlers B."/>
            <person name="Leendertz F.H."/>
        </authorList>
    </citation>
    <scope>NUCLEOTIDE SEQUENCE [LARGE SCALE GENOMIC DNA]</scope>
    <source>
        <strain evidence="6 7">USBA 140</strain>
    </source>
</reference>
<dbReference type="OrthoDB" id="3236218at2"/>
<dbReference type="GO" id="GO:0005980">
    <property type="term" value="P:glycogen catabolic process"/>
    <property type="evidence" value="ECO:0007669"/>
    <property type="project" value="InterPro"/>
</dbReference>
<keyword evidence="3" id="KW-0326">Glycosidase</keyword>
<dbReference type="SUPFAM" id="SSF51445">
    <property type="entry name" value="(Trans)glycosidases"/>
    <property type="match status" value="1"/>
</dbReference>
<dbReference type="InterPro" id="IPR013783">
    <property type="entry name" value="Ig-like_fold"/>
</dbReference>
<evidence type="ECO:0000256" key="1">
    <source>
        <dbReference type="ARBA" id="ARBA00008061"/>
    </source>
</evidence>
<keyword evidence="7" id="KW-1185">Reference proteome</keyword>
<dbReference type="SUPFAM" id="SSF51011">
    <property type="entry name" value="Glycosyl hydrolase domain"/>
    <property type="match status" value="1"/>
</dbReference>
<evidence type="ECO:0000256" key="2">
    <source>
        <dbReference type="ARBA" id="ARBA00022801"/>
    </source>
</evidence>
<dbReference type="RefSeq" id="WP_097277211.1">
    <property type="nucleotide sequence ID" value="NZ_OCNJ01000001.1"/>
</dbReference>
<sequence length="727" mass="81931">MSHPVRRTLLPGAPYPLGATWDGHGVNFAVFSENATRVELCLFDASGRRELERIALPELTDAVWHGYLADIGPGQLYGYRVHGPYDPPRGMRFNPNKLLVDPYARALTGEVKWTPSCYAYRLGSSRADLSFDRRDSARSIPKGIVVNDAFPWNERIRRPRTPWTETILYELHPRGATMRHPQVPDALRGTLAGLASAPMIDHLVSLGVTSVELLPIYAYGDEPHLLELGLSNYWGYNPFNFFAPAPRLLSSGSIDEVKTLVSRFHEAGLEVVLDVVYNHTCEGNELGPTISLRGFDNASYYHLVPENPRYYENHSGCGNTMNLAHPRVLQMVMDSLRYWADLMRVDGFRFDLATALGRDQQGFDANHPFFAAVRQDPILNRVKLIAEPWDIGPAGYRVGSFPAGWREWNDGFRNNVRSFWRSDPGQGPALATRIAGSSDIYSRRGPSASVNFITAHDGFTLADLVAYNAKHNHANGEHNRDGTDNNIAWNCGIEGPTRDPAVLELRYRQKRNLMATLLLSQGVPMILGGDELGNSQKGNNNAYCQDNEIGWIDWSLVRDDDDDFLDFTRAMIHFRRNNPAFRRGRFFAGKAIGDGPVKDITWLSPAGREMTPADWNEPMLRCFGWHLGAPAHDHHLHAPDEQDHDQFMVLMNAGIDPVAFRLPPESHGGPWVRVMDTSKADPHRDEKTFQAGEMYPLQAHALALFVQERRHRPRRGGRRHEDRPREA</sequence>
<dbReference type="PANTHER" id="PTHR43002">
    <property type="entry name" value="GLYCOGEN DEBRANCHING ENZYME"/>
    <property type="match status" value="1"/>
</dbReference>
<organism evidence="6 7">
    <name type="scientific">Caenispirillum bisanense</name>
    <dbReference type="NCBI Taxonomy" id="414052"/>
    <lineage>
        <taxon>Bacteria</taxon>
        <taxon>Pseudomonadati</taxon>
        <taxon>Pseudomonadota</taxon>
        <taxon>Alphaproteobacteria</taxon>
        <taxon>Rhodospirillales</taxon>
        <taxon>Novispirillaceae</taxon>
        <taxon>Caenispirillum</taxon>
    </lineage>
</organism>
<comment type="similarity">
    <text evidence="1">Belongs to the glycosyl hydrolase 13 family.</text>
</comment>
<dbReference type="CDD" id="cd11326">
    <property type="entry name" value="AmyAc_Glg_debranch"/>
    <property type="match status" value="1"/>
</dbReference>
<dbReference type="Proteomes" id="UP000219621">
    <property type="component" value="Unassembled WGS sequence"/>
</dbReference>
<dbReference type="InterPro" id="IPR017853">
    <property type="entry name" value="GH"/>
</dbReference>
<dbReference type="EMBL" id="OCNJ01000001">
    <property type="protein sequence ID" value="SOD89725.1"/>
    <property type="molecule type" value="Genomic_DNA"/>
</dbReference>
<dbReference type="Gene3D" id="2.60.40.1180">
    <property type="entry name" value="Golgi alpha-mannosidase II"/>
    <property type="match status" value="1"/>
</dbReference>
<proteinExistence type="inferred from homology"/>
<dbReference type="Pfam" id="PF00128">
    <property type="entry name" value="Alpha-amylase"/>
    <property type="match status" value="1"/>
</dbReference>
<dbReference type="InterPro" id="IPR011837">
    <property type="entry name" value="Glycogen_debranch_GlgX"/>
</dbReference>
<evidence type="ECO:0000259" key="5">
    <source>
        <dbReference type="SMART" id="SM00642"/>
    </source>
</evidence>
<dbReference type="Gene3D" id="2.60.40.10">
    <property type="entry name" value="Immunoglobulins"/>
    <property type="match status" value="1"/>
</dbReference>
<protein>
    <submittedName>
        <fullName evidence="6">Glycogen operon protein</fullName>
    </submittedName>
</protein>
<dbReference type="Pfam" id="PF02922">
    <property type="entry name" value="CBM_48"/>
    <property type="match status" value="1"/>
</dbReference>
<evidence type="ECO:0000256" key="4">
    <source>
        <dbReference type="SAM" id="MobiDB-lite"/>
    </source>
</evidence>
<dbReference type="NCBIfam" id="TIGR02100">
    <property type="entry name" value="glgX_debranch"/>
    <property type="match status" value="1"/>
</dbReference>
<keyword evidence="2" id="KW-0378">Hydrolase</keyword>
<evidence type="ECO:0000313" key="7">
    <source>
        <dbReference type="Proteomes" id="UP000219621"/>
    </source>
</evidence>
<feature type="domain" description="Glycosyl hydrolase family 13 catalytic" evidence="5">
    <location>
        <begin position="166"/>
        <end position="575"/>
    </location>
</feature>
<accession>A0A286G2H7</accession>
<dbReference type="AlphaFoldDB" id="A0A286G2H7"/>
<evidence type="ECO:0000313" key="6">
    <source>
        <dbReference type="EMBL" id="SOD89725.1"/>
    </source>
</evidence>
<feature type="compositionally biased region" description="Basic residues" evidence="4">
    <location>
        <begin position="709"/>
        <end position="718"/>
    </location>
</feature>
<dbReference type="GO" id="GO:0004135">
    <property type="term" value="F:amylo-alpha-1,6-glucosidase activity"/>
    <property type="evidence" value="ECO:0007669"/>
    <property type="project" value="InterPro"/>
</dbReference>
<gene>
    <name evidence="6" type="ORF">SAMN05421508_101314</name>
</gene>
<dbReference type="InterPro" id="IPR044505">
    <property type="entry name" value="GlgX_Isoamylase_N_E_set"/>
</dbReference>
<dbReference type="InterPro" id="IPR006047">
    <property type="entry name" value="GH13_cat_dom"/>
</dbReference>
<name>A0A286G2H7_9PROT</name>
<feature type="region of interest" description="Disordered" evidence="4">
    <location>
        <begin position="708"/>
        <end position="727"/>
    </location>
</feature>
<dbReference type="SUPFAM" id="SSF81296">
    <property type="entry name" value="E set domains"/>
    <property type="match status" value="1"/>
</dbReference>